<reference evidence="1 2" key="1">
    <citation type="submission" date="2016-10" db="EMBL/GenBank/DDBJ databases">
        <authorList>
            <person name="de Groot N.N."/>
        </authorList>
    </citation>
    <scope>NUCLEOTIDE SEQUENCE [LARGE SCALE GENOMIC DNA]</scope>
    <source>
        <strain evidence="1 2">DSM 26656</strain>
    </source>
</reference>
<gene>
    <name evidence="1" type="ORF">SAMN04488115_10239</name>
</gene>
<organism evidence="1 2">
    <name type="scientific">Bosea lathyri</name>
    <dbReference type="NCBI Taxonomy" id="1036778"/>
    <lineage>
        <taxon>Bacteria</taxon>
        <taxon>Pseudomonadati</taxon>
        <taxon>Pseudomonadota</taxon>
        <taxon>Alphaproteobacteria</taxon>
        <taxon>Hyphomicrobiales</taxon>
        <taxon>Boseaceae</taxon>
        <taxon>Bosea</taxon>
    </lineage>
</organism>
<dbReference type="InterPro" id="IPR011051">
    <property type="entry name" value="RmlC_Cupin_sf"/>
</dbReference>
<dbReference type="OrthoDB" id="8232984at2"/>
<name>A0A1H5UVH1_9HYPH</name>
<evidence type="ECO:0000313" key="1">
    <source>
        <dbReference type="EMBL" id="SEF79059.1"/>
    </source>
</evidence>
<dbReference type="SUPFAM" id="SSF51182">
    <property type="entry name" value="RmlC-like cupins"/>
    <property type="match status" value="1"/>
</dbReference>
<accession>A0A1H5UVH1</accession>
<keyword evidence="2" id="KW-1185">Reference proteome</keyword>
<dbReference type="Proteomes" id="UP000236743">
    <property type="component" value="Unassembled WGS sequence"/>
</dbReference>
<evidence type="ECO:0000313" key="2">
    <source>
        <dbReference type="Proteomes" id="UP000236743"/>
    </source>
</evidence>
<protein>
    <submittedName>
        <fullName evidence="1">Uncharacterized protein</fullName>
    </submittedName>
</protein>
<sequence>MTGANWRMTVYDLAAGAHCTVAPGGNAFIYAAASGAVVSGRNVEPGQGAFAKGGAAVSASGLTWIFEIAPGALPARRGEGLSPVLSRLTPFPDSHCMIRADRVEAPAGAQTPAHHHRGPGIRRLESGLLLAEVGDHLDRIEAGQAWFESGCETVVGLNISGGVNAFIRVMVLPMALAGGESSFVPATPDEAAKPRIVTLTLFGEQPI</sequence>
<dbReference type="RefSeq" id="WP_160115671.1">
    <property type="nucleotide sequence ID" value="NZ_FNUY01000002.1"/>
</dbReference>
<proteinExistence type="predicted"/>
<dbReference type="EMBL" id="FNUY01000002">
    <property type="protein sequence ID" value="SEF79059.1"/>
    <property type="molecule type" value="Genomic_DNA"/>
</dbReference>
<dbReference type="AlphaFoldDB" id="A0A1H5UVH1"/>